<comment type="similarity">
    <text evidence="1">Belongs to the ATP-dependent AMP-binding enzyme family.</text>
</comment>
<dbReference type="InterPro" id="IPR000873">
    <property type="entry name" value="AMP-dep_synth/lig_dom"/>
</dbReference>
<feature type="domain" description="AMP-dependent synthetase/ligase" evidence="5">
    <location>
        <begin position="91"/>
        <end position="415"/>
    </location>
</feature>
<sequence>MSTIPAYIPQIRRYQDWLAQRHGLEFPDYDALWRWSVTELDAFWQSIWEYYDLQSPTPHGAVLARNVMPGAQWFPGAQLNYARQVMRHTEAAAAAGMPAVISRNERGLHRELSWPELRRQTAALALHLQAQGVRPGDRVAAYLPNIPEAMVALLACASIGAVWSICAPDMGTQAVLDRFRQVGPRVLIAVDGVRYAGRDLDRQPVVAELRAQLPSLEQVILVNNLDLSLERADCAHWGRITARDDAATTAFEPLWLPFEHPLWIVYSSGTTGLPKPIVHGHGGMVLVALQLKGLHNDVGCSWEPNSWGERFHWYSSTGWVMWNAQTAGLLGGTTCVIFDGSPGGSKEQPDWGVLWRFAAETGITSFGAGAAFYTSCMKAGVDLSACGDLSRVRALGSTGSPLSAEVQQWGTDQFRALRAKAEAGGQPGLPSAEDIWWNNISGGTDFCGAFLGGHRELPQVPGVMQCRQLGAAVESWDDQGRPVIDEVGELVCTQPLPSMPLYFWGDEGGKRYRSSYFEHFPPGRGRRPGGGDTGPEAGAVWRHGDWIRITPEGGCIIYGRSDATINRHGLRMGTSEIYRAVEALPEVLDSLVVDLEYLGRESHMPLFVVLRPGVELDTALRARINAAIRLGVSPRFVPDEIHRVAEVPRTLSGKKQELPIKQLLLGKPLAQVVNKDTMANPGCLGWYEALAQRRQAAQRSAAESAQM</sequence>
<dbReference type="Pfam" id="PF00501">
    <property type="entry name" value="AMP-binding"/>
    <property type="match status" value="1"/>
</dbReference>
<evidence type="ECO:0000256" key="1">
    <source>
        <dbReference type="ARBA" id="ARBA00006432"/>
    </source>
</evidence>
<dbReference type="Proteomes" id="UP001162800">
    <property type="component" value="Chromosome"/>
</dbReference>
<evidence type="ECO:0000259" key="6">
    <source>
        <dbReference type="Pfam" id="PF16177"/>
    </source>
</evidence>
<reference evidence="7" key="1">
    <citation type="submission" date="2022-09" db="EMBL/GenBank/DDBJ databases">
        <title>The complete genome of Acidovorax sp. 5MLIR.</title>
        <authorList>
            <person name="Liu L."/>
            <person name="Yue J."/>
            <person name="Yang F."/>
            <person name="Yuan J."/>
            <person name="Li L."/>
        </authorList>
    </citation>
    <scope>NUCLEOTIDE SEQUENCE</scope>
    <source>
        <strain evidence="7">5MLIR</strain>
    </source>
</reference>
<evidence type="ECO:0000256" key="2">
    <source>
        <dbReference type="ARBA" id="ARBA00022598"/>
    </source>
</evidence>
<dbReference type="InterPro" id="IPR042099">
    <property type="entry name" value="ANL_N_sf"/>
</dbReference>
<evidence type="ECO:0000259" key="5">
    <source>
        <dbReference type="Pfam" id="PF00501"/>
    </source>
</evidence>
<dbReference type="NCBIfam" id="TIGR01217">
    <property type="entry name" value="ac_ac_CoA_syn"/>
    <property type="match status" value="1"/>
</dbReference>
<dbReference type="NCBIfam" id="NF002937">
    <property type="entry name" value="PRK03584.1"/>
    <property type="match status" value="1"/>
</dbReference>
<dbReference type="PROSITE" id="PS00455">
    <property type="entry name" value="AMP_BINDING"/>
    <property type="match status" value="1"/>
</dbReference>
<keyword evidence="3" id="KW-0547">Nucleotide-binding</keyword>
<dbReference type="GO" id="GO:0030729">
    <property type="term" value="F:acetoacetate-CoA ligase activity"/>
    <property type="evidence" value="ECO:0007669"/>
    <property type="project" value="UniProtKB-EC"/>
</dbReference>
<dbReference type="EC" id="6.2.1.16" evidence="7"/>
<dbReference type="InterPro" id="IPR032387">
    <property type="entry name" value="ACAS_N"/>
</dbReference>
<evidence type="ECO:0000313" key="7">
    <source>
        <dbReference type="EMBL" id="UYG53161.1"/>
    </source>
</evidence>
<feature type="domain" description="Acetyl-coenzyme A synthetase N-terminal" evidence="6">
    <location>
        <begin position="29"/>
        <end position="82"/>
    </location>
</feature>
<evidence type="ECO:0000256" key="3">
    <source>
        <dbReference type="ARBA" id="ARBA00022741"/>
    </source>
</evidence>
<dbReference type="PANTHER" id="PTHR42921">
    <property type="entry name" value="ACETOACETYL-COA SYNTHETASE"/>
    <property type="match status" value="1"/>
</dbReference>
<protein>
    <submittedName>
        <fullName evidence="7">Acetoacetate--CoA ligase</fullName>
        <ecNumber evidence="7">6.2.1.16</ecNumber>
    </submittedName>
</protein>
<evidence type="ECO:0000313" key="8">
    <source>
        <dbReference type="Proteomes" id="UP001162800"/>
    </source>
</evidence>
<dbReference type="Pfam" id="PF16177">
    <property type="entry name" value="ACAS_N"/>
    <property type="match status" value="1"/>
</dbReference>
<evidence type="ECO:0000256" key="4">
    <source>
        <dbReference type="ARBA" id="ARBA00022840"/>
    </source>
</evidence>
<dbReference type="InterPro" id="IPR045851">
    <property type="entry name" value="AMP-bd_C_sf"/>
</dbReference>
<proteinExistence type="inferred from homology"/>
<dbReference type="SUPFAM" id="SSF56801">
    <property type="entry name" value="Acetyl-CoA synthetase-like"/>
    <property type="match status" value="1"/>
</dbReference>
<dbReference type="EMBL" id="CP106881">
    <property type="protein sequence ID" value="UYG53161.1"/>
    <property type="molecule type" value="Genomic_DNA"/>
</dbReference>
<organism evidence="7 8">
    <name type="scientific">Comamonas endophytica</name>
    <dbReference type="NCBI Taxonomy" id="2949090"/>
    <lineage>
        <taxon>Bacteria</taxon>
        <taxon>Pseudomonadati</taxon>
        <taxon>Pseudomonadota</taxon>
        <taxon>Betaproteobacteria</taxon>
        <taxon>Burkholderiales</taxon>
        <taxon>Comamonadaceae</taxon>
        <taxon>Comamonas</taxon>
    </lineage>
</organism>
<dbReference type="PANTHER" id="PTHR42921:SF1">
    <property type="entry name" value="ACETOACETYL-COA SYNTHETASE"/>
    <property type="match status" value="1"/>
</dbReference>
<name>A0ABY6GDI9_9BURK</name>
<dbReference type="InterPro" id="IPR005914">
    <property type="entry name" value="Acac_CoA_synth"/>
</dbReference>
<keyword evidence="2 7" id="KW-0436">Ligase</keyword>
<dbReference type="InterPro" id="IPR020845">
    <property type="entry name" value="AMP-binding_CS"/>
</dbReference>
<gene>
    <name evidence="7" type="ORF">M9799_08090</name>
</gene>
<dbReference type="RefSeq" id="WP_231042948.1">
    <property type="nucleotide sequence ID" value="NZ_CP106881.1"/>
</dbReference>
<keyword evidence="4" id="KW-0067">ATP-binding</keyword>
<dbReference type="Gene3D" id="3.40.50.12780">
    <property type="entry name" value="N-terminal domain of ligase-like"/>
    <property type="match status" value="1"/>
</dbReference>
<dbReference type="Gene3D" id="3.30.300.30">
    <property type="match status" value="1"/>
</dbReference>
<accession>A0ABY6GDI9</accession>
<keyword evidence="8" id="KW-1185">Reference proteome</keyword>